<dbReference type="AlphaFoldDB" id="A0A0E1WAL5"/>
<keyword evidence="1" id="KW-0472">Membrane</keyword>
<dbReference type="EMBL" id="CM000832">
    <property type="protein sequence ID" value="EET09346.1"/>
    <property type="molecule type" value="Genomic_DNA"/>
</dbReference>
<organism evidence="2">
    <name type="scientific">Burkholderia pseudomallei 1710a</name>
    <dbReference type="NCBI Taxonomy" id="320371"/>
    <lineage>
        <taxon>Bacteria</taxon>
        <taxon>Pseudomonadati</taxon>
        <taxon>Pseudomonadota</taxon>
        <taxon>Betaproteobacteria</taxon>
        <taxon>Burkholderiales</taxon>
        <taxon>Burkholderiaceae</taxon>
        <taxon>Burkholderia</taxon>
        <taxon>pseudomallei group</taxon>
    </lineage>
</organism>
<keyword evidence="1" id="KW-1133">Transmembrane helix</keyword>
<feature type="transmembrane region" description="Helical" evidence="1">
    <location>
        <begin position="20"/>
        <end position="39"/>
    </location>
</feature>
<dbReference type="HOGENOM" id="CLU_3150409_0_0_4"/>
<sequence>MTRGEAAAAPCLHEPRRRRAQGAMCLTCSIVFAAVWPAGRGQPADGRL</sequence>
<proteinExistence type="predicted"/>
<evidence type="ECO:0000313" key="2">
    <source>
        <dbReference type="EMBL" id="EET09346.1"/>
    </source>
</evidence>
<name>A0A0E1WAL5_BURPE</name>
<protein>
    <submittedName>
        <fullName evidence="2">Uncharacterized protein</fullName>
    </submittedName>
</protein>
<evidence type="ECO:0000256" key="1">
    <source>
        <dbReference type="SAM" id="Phobius"/>
    </source>
</evidence>
<keyword evidence="1" id="KW-0812">Transmembrane</keyword>
<gene>
    <name evidence="2" type="ORF">BURPS1710A_1207</name>
</gene>
<accession>A0A0E1WAL5</accession>
<reference evidence="2" key="1">
    <citation type="submission" date="2009-05" db="EMBL/GenBank/DDBJ databases">
        <authorList>
            <person name="Harkins D.M."/>
            <person name="DeShazer D."/>
            <person name="Woods D.E."/>
            <person name="Brinkac L.M."/>
            <person name="Brown K.A."/>
            <person name="Hung G.C."/>
            <person name="Tuanyok A."/>
            <person name="Zhang B."/>
            <person name="Nierman W.C."/>
        </authorList>
    </citation>
    <scope>NUCLEOTIDE SEQUENCE [LARGE SCALE GENOMIC DNA]</scope>
    <source>
        <strain evidence="2">1710a</strain>
    </source>
</reference>
<dbReference type="Proteomes" id="UP000001812">
    <property type="component" value="Chromosome I"/>
</dbReference>